<dbReference type="STRING" id="1032480.MLP_53200"/>
<gene>
    <name evidence="9" type="ordered locus">MLP_53200</name>
</gene>
<dbReference type="GO" id="GO:0003677">
    <property type="term" value="F:DNA binding"/>
    <property type="evidence" value="ECO:0007669"/>
    <property type="project" value="UniProtKB-KW"/>
</dbReference>
<evidence type="ECO:0000259" key="7">
    <source>
        <dbReference type="Pfam" id="PF04542"/>
    </source>
</evidence>
<feature type="compositionally biased region" description="Basic and acidic residues" evidence="6">
    <location>
        <begin position="112"/>
        <end position="126"/>
    </location>
</feature>
<dbReference type="InterPro" id="IPR013325">
    <property type="entry name" value="RNA_pol_sigma_r2"/>
</dbReference>
<dbReference type="Gene3D" id="1.10.1740.10">
    <property type="match status" value="1"/>
</dbReference>
<accession>F5XIU6</accession>
<evidence type="ECO:0000256" key="6">
    <source>
        <dbReference type="SAM" id="MobiDB-lite"/>
    </source>
</evidence>
<feature type="region of interest" description="Disordered" evidence="6">
    <location>
        <begin position="112"/>
        <end position="138"/>
    </location>
</feature>
<dbReference type="InterPro" id="IPR039425">
    <property type="entry name" value="RNA_pol_sigma-70-like"/>
</dbReference>
<dbReference type="HOGENOM" id="CLU_047691_3_0_11"/>
<sequence length="212" mass="23239">MRAGATGVTSALATFDGAPTTTNPDAALLAAHVAGDPNAFATLVHRHQDRLWAVALRMMRNPHDAADALQDAYVAAFRRAAGFRGEAQVSTWLHRIVVNACLDRLRQLQRRQREQPLPDDPERTAELAEPAEQSPVEQREVQRDLIEALAELNDDQRNALVVVDVEGYSVQEAADILGVPVGTVKSRCARGRVRLARLLRERGALIGREGET</sequence>
<organism evidence="9 10">
    <name type="scientific">Microlunatus phosphovorus (strain ATCC 700054 / DSM 10555 / JCM 9379 / NBRC 101784 / NCIMB 13414 / VKM Ac-1990 / NM-1)</name>
    <dbReference type="NCBI Taxonomy" id="1032480"/>
    <lineage>
        <taxon>Bacteria</taxon>
        <taxon>Bacillati</taxon>
        <taxon>Actinomycetota</taxon>
        <taxon>Actinomycetes</taxon>
        <taxon>Propionibacteriales</taxon>
        <taxon>Propionibacteriaceae</taxon>
        <taxon>Microlunatus</taxon>
    </lineage>
</organism>
<evidence type="ECO:0000256" key="1">
    <source>
        <dbReference type="ARBA" id="ARBA00010641"/>
    </source>
</evidence>
<keyword evidence="10" id="KW-1185">Reference proteome</keyword>
<evidence type="ECO:0000256" key="4">
    <source>
        <dbReference type="ARBA" id="ARBA00023125"/>
    </source>
</evidence>
<dbReference type="InterPro" id="IPR013249">
    <property type="entry name" value="RNA_pol_sigma70_r4_t2"/>
</dbReference>
<reference evidence="9 10" key="1">
    <citation type="submission" date="2011-05" db="EMBL/GenBank/DDBJ databases">
        <title>Whole genome sequence of Microlunatus phosphovorus NM-1.</title>
        <authorList>
            <person name="Hosoyama A."/>
            <person name="Sasaki K."/>
            <person name="Harada T."/>
            <person name="Igarashi R."/>
            <person name="Kawakoshi A."/>
            <person name="Sasagawa M."/>
            <person name="Fukada J."/>
            <person name="Nakamura S."/>
            <person name="Katano Y."/>
            <person name="Hanada S."/>
            <person name="Kamagata Y."/>
            <person name="Nakamura N."/>
            <person name="Yamazaki S."/>
            <person name="Fujita N."/>
        </authorList>
    </citation>
    <scope>NUCLEOTIDE SEQUENCE [LARGE SCALE GENOMIC DNA]</scope>
    <source>
        <strain evidence="10">ATCC 700054 / DSM 10555 / JCM 9379 / NBRC 101784 / NCIMB 13414 / VKM Ac-1990 / NM-1</strain>
    </source>
</reference>
<name>F5XIU6_MICPN</name>
<evidence type="ECO:0000256" key="2">
    <source>
        <dbReference type="ARBA" id="ARBA00023015"/>
    </source>
</evidence>
<dbReference type="Proteomes" id="UP000007947">
    <property type="component" value="Chromosome"/>
</dbReference>
<proteinExistence type="inferred from homology"/>
<dbReference type="GO" id="GO:0006352">
    <property type="term" value="P:DNA-templated transcription initiation"/>
    <property type="evidence" value="ECO:0007669"/>
    <property type="project" value="InterPro"/>
</dbReference>
<dbReference type="SUPFAM" id="SSF88659">
    <property type="entry name" value="Sigma3 and sigma4 domains of RNA polymerase sigma factors"/>
    <property type="match status" value="1"/>
</dbReference>
<keyword evidence="2" id="KW-0805">Transcription regulation</keyword>
<dbReference type="AlphaFoldDB" id="F5XIU6"/>
<dbReference type="SUPFAM" id="SSF88946">
    <property type="entry name" value="Sigma2 domain of RNA polymerase sigma factors"/>
    <property type="match status" value="1"/>
</dbReference>
<protein>
    <submittedName>
        <fullName evidence="9">RNA polymerase ECF subfamily sigma factor</fullName>
    </submittedName>
</protein>
<dbReference type="Gene3D" id="1.10.10.10">
    <property type="entry name" value="Winged helix-like DNA-binding domain superfamily/Winged helix DNA-binding domain"/>
    <property type="match status" value="1"/>
</dbReference>
<evidence type="ECO:0000313" key="10">
    <source>
        <dbReference type="Proteomes" id="UP000007947"/>
    </source>
</evidence>
<dbReference type="NCBIfam" id="TIGR02937">
    <property type="entry name" value="sigma70-ECF"/>
    <property type="match status" value="1"/>
</dbReference>
<dbReference type="Pfam" id="PF04542">
    <property type="entry name" value="Sigma70_r2"/>
    <property type="match status" value="1"/>
</dbReference>
<keyword evidence="3" id="KW-0731">Sigma factor</keyword>
<dbReference type="PANTHER" id="PTHR43133:SF50">
    <property type="entry name" value="ECF RNA POLYMERASE SIGMA FACTOR SIGM"/>
    <property type="match status" value="1"/>
</dbReference>
<dbReference type="EMBL" id="AP012204">
    <property type="protein sequence ID" value="BAK38334.1"/>
    <property type="molecule type" value="Genomic_DNA"/>
</dbReference>
<dbReference type="RefSeq" id="WP_013866145.1">
    <property type="nucleotide sequence ID" value="NC_015635.1"/>
</dbReference>
<evidence type="ECO:0000256" key="3">
    <source>
        <dbReference type="ARBA" id="ARBA00023082"/>
    </source>
</evidence>
<dbReference type="PANTHER" id="PTHR43133">
    <property type="entry name" value="RNA POLYMERASE ECF-TYPE SIGMA FACTO"/>
    <property type="match status" value="1"/>
</dbReference>
<dbReference type="InterPro" id="IPR013324">
    <property type="entry name" value="RNA_pol_sigma_r3/r4-like"/>
</dbReference>
<dbReference type="NCBIfam" id="NF007225">
    <property type="entry name" value="PRK09643.1"/>
    <property type="match status" value="1"/>
</dbReference>
<comment type="similarity">
    <text evidence="1">Belongs to the sigma-70 factor family. ECF subfamily.</text>
</comment>
<feature type="domain" description="RNA polymerase sigma factor 70 region 4 type 2" evidence="8">
    <location>
        <begin position="143"/>
        <end position="195"/>
    </location>
</feature>
<dbReference type="GO" id="GO:0016987">
    <property type="term" value="F:sigma factor activity"/>
    <property type="evidence" value="ECO:0007669"/>
    <property type="project" value="UniProtKB-KW"/>
</dbReference>
<feature type="domain" description="RNA polymerase sigma-70 region 2" evidence="7">
    <location>
        <begin position="43"/>
        <end position="111"/>
    </location>
</feature>
<dbReference type="Pfam" id="PF08281">
    <property type="entry name" value="Sigma70_r4_2"/>
    <property type="match status" value="1"/>
</dbReference>
<keyword evidence="4" id="KW-0238">DNA-binding</keyword>
<dbReference type="KEGG" id="mph:MLP_53200"/>
<dbReference type="eggNOG" id="COG1595">
    <property type="taxonomic scope" value="Bacteria"/>
</dbReference>
<keyword evidence="5" id="KW-0804">Transcription</keyword>
<dbReference type="InterPro" id="IPR014284">
    <property type="entry name" value="RNA_pol_sigma-70_dom"/>
</dbReference>
<dbReference type="InterPro" id="IPR007627">
    <property type="entry name" value="RNA_pol_sigma70_r2"/>
</dbReference>
<evidence type="ECO:0000259" key="8">
    <source>
        <dbReference type="Pfam" id="PF08281"/>
    </source>
</evidence>
<evidence type="ECO:0000313" key="9">
    <source>
        <dbReference type="EMBL" id="BAK38334.1"/>
    </source>
</evidence>
<evidence type="ECO:0000256" key="5">
    <source>
        <dbReference type="ARBA" id="ARBA00023163"/>
    </source>
</evidence>
<dbReference type="CDD" id="cd06171">
    <property type="entry name" value="Sigma70_r4"/>
    <property type="match status" value="1"/>
</dbReference>
<dbReference type="InterPro" id="IPR036388">
    <property type="entry name" value="WH-like_DNA-bd_sf"/>
</dbReference>